<dbReference type="AlphaFoldDB" id="A0A7S3PYB1"/>
<evidence type="ECO:0000256" key="2">
    <source>
        <dbReference type="ARBA" id="ARBA00007620"/>
    </source>
</evidence>
<keyword evidence="3" id="KW-0812">Transmembrane</keyword>
<comment type="similarity">
    <text evidence="2">Belongs to the fatty acid desaturase CarF family.</text>
</comment>
<evidence type="ECO:0000313" key="8">
    <source>
        <dbReference type="EMBL" id="CAE0459197.1"/>
    </source>
</evidence>
<feature type="domain" description="Lipid desaturase" evidence="7">
    <location>
        <begin position="154"/>
        <end position="325"/>
    </location>
</feature>
<dbReference type="GO" id="GO:0016020">
    <property type="term" value="C:membrane"/>
    <property type="evidence" value="ECO:0007669"/>
    <property type="project" value="UniProtKB-SubCell"/>
</dbReference>
<keyword evidence="4" id="KW-1133">Transmembrane helix</keyword>
<gene>
    <name evidence="8" type="ORF">CDEB00056_LOCUS4038</name>
</gene>
<organism evidence="8">
    <name type="scientific">Chaetoceros debilis</name>
    <dbReference type="NCBI Taxonomy" id="122233"/>
    <lineage>
        <taxon>Eukaryota</taxon>
        <taxon>Sar</taxon>
        <taxon>Stramenopiles</taxon>
        <taxon>Ochrophyta</taxon>
        <taxon>Bacillariophyta</taxon>
        <taxon>Coscinodiscophyceae</taxon>
        <taxon>Chaetocerotophycidae</taxon>
        <taxon>Chaetocerotales</taxon>
        <taxon>Chaetocerotaceae</taxon>
        <taxon>Chaetoceros</taxon>
    </lineage>
</organism>
<feature type="chain" id="PRO_5031036102" description="Lipid desaturase domain-containing protein" evidence="6">
    <location>
        <begin position="21"/>
        <end position="342"/>
    </location>
</feature>
<dbReference type="PANTHER" id="PTHR48231">
    <property type="entry name" value="TMEM189_B_DMAIN DOMAIN-CONTAINING PROTEIN"/>
    <property type="match status" value="1"/>
</dbReference>
<protein>
    <recommendedName>
        <fullName evidence="7">Lipid desaturase domain-containing protein</fullName>
    </recommendedName>
</protein>
<evidence type="ECO:0000256" key="5">
    <source>
        <dbReference type="ARBA" id="ARBA00023136"/>
    </source>
</evidence>
<evidence type="ECO:0000256" key="1">
    <source>
        <dbReference type="ARBA" id="ARBA00004141"/>
    </source>
</evidence>
<evidence type="ECO:0000256" key="4">
    <source>
        <dbReference type="ARBA" id="ARBA00022989"/>
    </source>
</evidence>
<comment type="subcellular location">
    <subcellularLocation>
        <location evidence="1">Membrane</location>
        <topology evidence="1">Multi-pass membrane protein</topology>
    </subcellularLocation>
</comment>
<sequence>MNFFTAASLIAVSALSGSEAFSISSRTVQTASIAPSRTSLNSASLYPEDTVTFQEEIKTPQEIEESTSAKSYLDDGFVFGLEGSGLERPRGKVAQVVVEGDTLASEPWQQALVASTLASHLAFCATAISHLNAMNSGNAFLTGAEAIATILSSWVIADFGSGVLHWSVDNYGNGNTPVMGGIIAAFQGHHSAPWTITEREFCNNVSKLCIPFGIPTVAAITLLAGPQHPLVSLFFAIFCALEIGSQEFHKWSHMTPKQLNPLILGVQKLGLTIGRIPHAMHHIAPYDGNYCIVSGFCNEKLDSSGFFRKLERVVYSLNGIEANAWKIDPKLKEKTLAGDYSP</sequence>
<dbReference type="Pfam" id="PF10520">
    <property type="entry name" value="Lipid_desat"/>
    <property type="match status" value="1"/>
</dbReference>
<evidence type="ECO:0000256" key="6">
    <source>
        <dbReference type="SAM" id="SignalP"/>
    </source>
</evidence>
<dbReference type="PANTHER" id="PTHR48231:SF1">
    <property type="entry name" value="OS08G0187900 PROTEIN"/>
    <property type="match status" value="1"/>
</dbReference>
<evidence type="ECO:0000259" key="7">
    <source>
        <dbReference type="Pfam" id="PF10520"/>
    </source>
</evidence>
<keyword evidence="5" id="KW-0472">Membrane</keyword>
<dbReference type="InterPro" id="IPR019547">
    <property type="entry name" value="Lipid_desat"/>
</dbReference>
<accession>A0A7S3PYB1</accession>
<dbReference type="GO" id="GO:0006631">
    <property type="term" value="P:fatty acid metabolic process"/>
    <property type="evidence" value="ECO:0007669"/>
    <property type="project" value="UniProtKB-UniPathway"/>
</dbReference>
<feature type="signal peptide" evidence="6">
    <location>
        <begin position="1"/>
        <end position="20"/>
    </location>
</feature>
<evidence type="ECO:0000256" key="3">
    <source>
        <dbReference type="ARBA" id="ARBA00022692"/>
    </source>
</evidence>
<name>A0A7S3PYB1_9STRA</name>
<dbReference type="EMBL" id="HBIO01005664">
    <property type="protein sequence ID" value="CAE0459197.1"/>
    <property type="molecule type" value="Transcribed_RNA"/>
</dbReference>
<keyword evidence="6" id="KW-0732">Signal</keyword>
<proteinExistence type="inferred from homology"/>
<reference evidence="8" key="1">
    <citation type="submission" date="2021-01" db="EMBL/GenBank/DDBJ databases">
        <authorList>
            <person name="Corre E."/>
            <person name="Pelletier E."/>
            <person name="Niang G."/>
            <person name="Scheremetjew M."/>
            <person name="Finn R."/>
            <person name="Kale V."/>
            <person name="Holt S."/>
            <person name="Cochrane G."/>
            <person name="Meng A."/>
            <person name="Brown T."/>
            <person name="Cohen L."/>
        </authorList>
    </citation>
    <scope>NUCLEOTIDE SEQUENCE</scope>
    <source>
        <strain evidence="8">MM31A-1</strain>
    </source>
</reference>
<dbReference type="UniPathway" id="UPA00199"/>